<evidence type="ECO:0000259" key="7">
    <source>
        <dbReference type="Pfam" id="PF01568"/>
    </source>
</evidence>
<sequence length="749" mass="83488">MAEEKIIHTMGMGNCGGRCLLHLHMQNGGISRISTEPACSDSTQQPLTACARGIHYHKTFFRDRLTTPMKRVGKRGEGRFVPISWEEAVDKIASEWIRIRDKYGPASRYVHYATGSAAVFRGPGLAKRLLALDGGFLDYYNSYSTACVSYVTPYMYGTNMTGSSYDTLLDSRLIILWGHNPAETVFDGQMFWLKKAKEKGIPIIVIDPRKNDTALKLDAQWIGIRPGTDAALSDGMAYWIYTHDLYDRDFVSRCTIGFDREHMPQGIDPDLCYFDYLLGTRDGIAKTPSWASAISGIPEETIIWLAEQYATARPAALIQGYGPQRQENGEQVTRGGIMLAALTGNVGVSGGWAGGPGYLERHHQPHLPRVENPCRYQIPVFCWSKAADCGEQLTGLDGVTYDGKRSPEVHLPGSIKMILNLGGNALINQHGDINETAKILQDESKVEFIVVSDLFMTASAKFADILLPGTSLFEGDNLVTPWMVGDFIGFINPVCKPVGESRFEYDWLCEVARKLGLYQQFSLGRTTDEWLRAIYDDLREKEPELPPYDEAKPNGVYRYHSLPPYVAFEKEAADPDTHPFPTGSGRIEIFSREIYEGTFSEYVSPPPNYLAGREGIADPARTRYPLQLIGWHTKRRCHSVHDKNPALIPLDPQCVWMHPEDAKTRGLQDGMTVRVFNDRGETLLPVKITNRIVRGAAAISQGAWYAPDKKGRDRGGSINVLTSSHSTPLSHGNTQHSVLVEIERTEDAD</sequence>
<comment type="caution">
    <text evidence="8">The sequence shown here is derived from an EMBL/GenBank/DDBJ whole genome shotgun (WGS) entry which is preliminary data.</text>
</comment>
<dbReference type="Proteomes" id="UP000824160">
    <property type="component" value="Unassembled WGS sequence"/>
</dbReference>
<dbReference type="GO" id="GO:0030288">
    <property type="term" value="C:outer membrane-bounded periplasmic space"/>
    <property type="evidence" value="ECO:0007669"/>
    <property type="project" value="TreeGrafter"/>
</dbReference>
<dbReference type="InterPro" id="IPR009010">
    <property type="entry name" value="Asp_de-COase-like_dom_sf"/>
</dbReference>
<protein>
    <submittedName>
        <fullName evidence="8">Molybdopterin-dependent oxidoreductase</fullName>
    </submittedName>
</protein>
<comment type="similarity">
    <text evidence="2">Belongs to the prokaryotic molybdopterin-containing oxidoreductase family.</text>
</comment>
<reference evidence="8" key="2">
    <citation type="journal article" date="2021" name="PeerJ">
        <title>Extensive microbial diversity within the chicken gut microbiome revealed by metagenomics and culture.</title>
        <authorList>
            <person name="Gilroy R."/>
            <person name="Ravi A."/>
            <person name="Getino M."/>
            <person name="Pursley I."/>
            <person name="Horton D.L."/>
            <person name="Alikhan N.F."/>
            <person name="Baker D."/>
            <person name="Gharbi K."/>
            <person name="Hall N."/>
            <person name="Watson M."/>
            <person name="Adriaenssens E.M."/>
            <person name="Foster-Nyarko E."/>
            <person name="Jarju S."/>
            <person name="Secka A."/>
            <person name="Antonio M."/>
            <person name="Oren A."/>
            <person name="Chaudhuri R.R."/>
            <person name="La Ragione R."/>
            <person name="Hildebrand F."/>
            <person name="Pallen M.J."/>
        </authorList>
    </citation>
    <scope>NUCLEOTIDE SEQUENCE</scope>
    <source>
        <strain evidence="8">ChiBcec7-5410</strain>
    </source>
</reference>
<dbReference type="Gene3D" id="3.30.200.210">
    <property type="match status" value="1"/>
</dbReference>
<dbReference type="InterPro" id="IPR011888">
    <property type="entry name" value="Anaer_DMSO_reductase"/>
</dbReference>
<evidence type="ECO:0000256" key="2">
    <source>
        <dbReference type="ARBA" id="ARBA00010312"/>
    </source>
</evidence>
<feature type="domain" description="Molybdopterin dinucleotide-binding" evidence="7">
    <location>
        <begin position="626"/>
        <end position="738"/>
    </location>
</feature>
<proteinExistence type="inferred from homology"/>
<dbReference type="GO" id="GO:0043546">
    <property type="term" value="F:molybdopterin cofactor binding"/>
    <property type="evidence" value="ECO:0007669"/>
    <property type="project" value="InterPro"/>
</dbReference>
<dbReference type="GO" id="GO:0009389">
    <property type="term" value="F:dimethyl sulfoxide reductase activity"/>
    <property type="evidence" value="ECO:0007669"/>
    <property type="project" value="InterPro"/>
</dbReference>
<dbReference type="GO" id="GO:0009055">
    <property type="term" value="F:electron transfer activity"/>
    <property type="evidence" value="ECO:0007669"/>
    <property type="project" value="TreeGrafter"/>
</dbReference>
<reference evidence="8" key="1">
    <citation type="submission" date="2020-10" db="EMBL/GenBank/DDBJ databases">
        <authorList>
            <person name="Gilroy R."/>
        </authorList>
    </citation>
    <scope>NUCLEOTIDE SEQUENCE</scope>
    <source>
        <strain evidence="8">ChiBcec7-5410</strain>
    </source>
</reference>
<dbReference type="Gene3D" id="3.40.50.740">
    <property type="match status" value="1"/>
</dbReference>
<evidence type="ECO:0000259" key="6">
    <source>
        <dbReference type="Pfam" id="PF00384"/>
    </source>
</evidence>
<name>A0A9D1H6A0_9FIRM</name>
<dbReference type="PANTHER" id="PTHR43742">
    <property type="entry name" value="TRIMETHYLAMINE-N-OXIDE REDUCTASE"/>
    <property type="match status" value="1"/>
</dbReference>
<dbReference type="Gene3D" id="3.40.228.10">
    <property type="entry name" value="Dimethylsulfoxide Reductase, domain 2"/>
    <property type="match status" value="1"/>
</dbReference>
<dbReference type="PANTHER" id="PTHR43742:SF3">
    <property type="entry name" value="DIMETHYL SULFOXIDE REDUCTASE DMSA"/>
    <property type="match status" value="1"/>
</dbReference>
<keyword evidence="4" id="KW-0479">Metal-binding</keyword>
<evidence type="ECO:0000256" key="4">
    <source>
        <dbReference type="ARBA" id="ARBA00022723"/>
    </source>
</evidence>
<gene>
    <name evidence="8" type="ORF">IAC43_02355</name>
</gene>
<dbReference type="Gene3D" id="2.40.40.20">
    <property type="match status" value="1"/>
</dbReference>
<evidence type="ECO:0000256" key="5">
    <source>
        <dbReference type="ARBA" id="ARBA00023002"/>
    </source>
</evidence>
<evidence type="ECO:0000313" key="8">
    <source>
        <dbReference type="EMBL" id="HIT94006.1"/>
    </source>
</evidence>
<dbReference type="GO" id="GO:0051539">
    <property type="term" value="F:4 iron, 4 sulfur cluster binding"/>
    <property type="evidence" value="ECO:0007669"/>
    <property type="project" value="InterPro"/>
</dbReference>
<dbReference type="Pfam" id="PF01568">
    <property type="entry name" value="Molydop_binding"/>
    <property type="match status" value="1"/>
</dbReference>
<dbReference type="NCBIfam" id="TIGR02166">
    <property type="entry name" value="dmsA_ynfE"/>
    <property type="match status" value="1"/>
</dbReference>
<evidence type="ECO:0000256" key="1">
    <source>
        <dbReference type="ARBA" id="ARBA00001942"/>
    </source>
</evidence>
<dbReference type="InterPro" id="IPR006656">
    <property type="entry name" value="Mopterin_OxRdtase"/>
</dbReference>
<organism evidence="8 9">
    <name type="scientific">Candidatus Faecivivens stercoripullorum</name>
    <dbReference type="NCBI Taxonomy" id="2840805"/>
    <lineage>
        <taxon>Bacteria</taxon>
        <taxon>Bacillati</taxon>
        <taxon>Bacillota</taxon>
        <taxon>Clostridia</taxon>
        <taxon>Eubacteriales</taxon>
        <taxon>Oscillospiraceae</taxon>
        <taxon>Oscillospiraceae incertae sedis</taxon>
        <taxon>Candidatus Faecivivens</taxon>
    </lineage>
</organism>
<dbReference type="AlphaFoldDB" id="A0A9D1H6A0"/>
<dbReference type="SUPFAM" id="SSF50692">
    <property type="entry name" value="ADC-like"/>
    <property type="match status" value="1"/>
</dbReference>
<comment type="cofactor">
    <cofactor evidence="1">
        <name>Mo-bis(molybdopterin guanine dinucleotide)</name>
        <dbReference type="ChEBI" id="CHEBI:60539"/>
    </cofactor>
</comment>
<dbReference type="EMBL" id="DVLW01000064">
    <property type="protein sequence ID" value="HIT94006.1"/>
    <property type="molecule type" value="Genomic_DNA"/>
</dbReference>
<dbReference type="GO" id="GO:0030151">
    <property type="term" value="F:molybdenum ion binding"/>
    <property type="evidence" value="ECO:0007669"/>
    <property type="project" value="InterPro"/>
</dbReference>
<dbReference type="PROSITE" id="PS00490">
    <property type="entry name" value="MOLYBDOPTERIN_PROK_2"/>
    <property type="match status" value="1"/>
</dbReference>
<accession>A0A9D1H6A0</accession>
<evidence type="ECO:0000313" key="9">
    <source>
        <dbReference type="Proteomes" id="UP000824160"/>
    </source>
</evidence>
<evidence type="ECO:0000256" key="3">
    <source>
        <dbReference type="ARBA" id="ARBA00022505"/>
    </source>
</evidence>
<dbReference type="InterPro" id="IPR006657">
    <property type="entry name" value="MoPterin_dinucl-bd_dom"/>
</dbReference>
<dbReference type="InterPro" id="IPR050612">
    <property type="entry name" value="Prok_Mopterin_Oxidored"/>
</dbReference>
<dbReference type="GO" id="GO:0009061">
    <property type="term" value="P:anaerobic respiration"/>
    <property type="evidence" value="ECO:0007669"/>
    <property type="project" value="TreeGrafter"/>
</dbReference>
<feature type="domain" description="Molybdopterin oxidoreductase" evidence="6">
    <location>
        <begin position="64"/>
        <end position="513"/>
    </location>
</feature>
<keyword evidence="5" id="KW-0560">Oxidoreductase</keyword>
<dbReference type="SUPFAM" id="SSF53706">
    <property type="entry name" value="Formate dehydrogenase/DMSO reductase, domains 1-3"/>
    <property type="match status" value="1"/>
</dbReference>
<keyword evidence="3" id="KW-0500">Molybdenum</keyword>
<dbReference type="InterPro" id="IPR006655">
    <property type="entry name" value="Mopterin_OxRdtase_prok_CS"/>
</dbReference>
<dbReference type="Pfam" id="PF00384">
    <property type="entry name" value="Molybdopterin"/>
    <property type="match status" value="1"/>
</dbReference>